<accession>A0ABT2ML12</accession>
<evidence type="ECO:0000313" key="2">
    <source>
        <dbReference type="Proteomes" id="UP001525890"/>
    </source>
</evidence>
<organism evidence="1 2">
    <name type="scientific">Laspinema palackyanum D2a</name>
    <dbReference type="NCBI Taxonomy" id="2953684"/>
    <lineage>
        <taxon>Bacteria</taxon>
        <taxon>Bacillati</taxon>
        <taxon>Cyanobacteriota</taxon>
        <taxon>Cyanophyceae</taxon>
        <taxon>Oscillatoriophycideae</taxon>
        <taxon>Oscillatoriales</taxon>
        <taxon>Laspinemataceae</taxon>
        <taxon>Laspinema</taxon>
        <taxon>Laspinema palackyanum</taxon>
    </lineage>
</organism>
<proteinExistence type="predicted"/>
<dbReference type="RefSeq" id="WP_368005125.1">
    <property type="nucleotide sequence ID" value="NZ_JAMXFF010000003.1"/>
</dbReference>
<keyword evidence="2" id="KW-1185">Reference proteome</keyword>
<dbReference type="EMBL" id="JAMXFF010000003">
    <property type="protein sequence ID" value="MCT7965433.1"/>
    <property type="molecule type" value="Genomic_DNA"/>
</dbReference>
<dbReference type="Proteomes" id="UP001525890">
    <property type="component" value="Unassembled WGS sequence"/>
</dbReference>
<reference evidence="1 2" key="1">
    <citation type="journal article" date="2022" name="Front. Microbiol.">
        <title>High genomic differentiation and limited gene flow indicate recent cryptic speciation within the genus Laspinema (cyanobacteria).</title>
        <authorList>
            <person name="Stanojkovic A."/>
            <person name="Skoupy S."/>
            <person name="Skaloud P."/>
            <person name="Dvorak P."/>
        </authorList>
    </citation>
    <scope>NUCLEOTIDE SEQUENCE [LARGE SCALE GENOMIC DNA]</scope>
    <source>
        <strain evidence="1 2">D2a</strain>
    </source>
</reference>
<protein>
    <submittedName>
        <fullName evidence="1">Uncharacterized protein</fullName>
    </submittedName>
</protein>
<sequence>MKIFSDESKLLAKNWETYQELLKAEQTLRSELQNFLESLEADLAKNPWWQNQWTFIVYEETEIYISNANWVSTYDEYVILIGLEGLTPERLFGMDNPPLLYVKSSDYNLGEMLIEKLKEEEALKQGDIDYSSSRYLVTQPLKVLPNEVEKFDKVVRQPALDFLSYYATTLEKYTDLIEKALS</sequence>
<gene>
    <name evidence="1" type="ORF">NG799_03690</name>
</gene>
<comment type="caution">
    <text evidence="1">The sequence shown here is derived from an EMBL/GenBank/DDBJ whole genome shotgun (WGS) entry which is preliminary data.</text>
</comment>
<name>A0ABT2ML12_9CYAN</name>
<evidence type="ECO:0000313" key="1">
    <source>
        <dbReference type="EMBL" id="MCT7965433.1"/>
    </source>
</evidence>